<dbReference type="AlphaFoldDB" id="A0A512TRM2"/>
<dbReference type="EMBL" id="BKBC01000055">
    <property type="protein sequence ID" value="GEQ22648.1"/>
    <property type="molecule type" value="Genomic_DNA"/>
</dbReference>
<organism evidence="1 2">
    <name type="scientific">Clostridium butyricum</name>
    <dbReference type="NCBI Taxonomy" id="1492"/>
    <lineage>
        <taxon>Bacteria</taxon>
        <taxon>Bacillati</taxon>
        <taxon>Bacillota</taxon>
        <taxon>Clostridia</taxon>
        <taxon>Eubacteriales</taxon>
        <taxon>Clostridiaceae</taxon>
        <taxon>Clostridium</taxon>
    </lineage>
</organism>
<accession>A0A512TRM2</accession>
<proteinExistence type="predicted"/>
<protein>
    <recommendedName>
        <fullName evidence="3">Transposase</fullName>
    </recommendedName>
</protein>
<name>A0A512TRM2_CLOBU</name>
<comment type="caution">
    <text evidence="1">The sequence shown here is derived from an EMBL/GenBank/DDBJ whole genome shotgun (WGS) entry which is preliminary data.</text>
</comment>
<gene>
    <name evidence="1" type="ORF">CBU02nite_31540</name>
</gene>
<reference evidence="1 2" key="1">
    <citation type="submission" date="2019-07" db="EMBL/GenBank/DDBJ databases">
        <title>Whole genome shotgun sequence of Clostridium butyricum NBRC 3858.</title>
        <authorList>
            <person name="Hosoyama A."/>
            <person name="Uohara A."/>
            <person name="Ohji S."/>
            <person name="Ichikawa N."/>
        </authorList>
    </citation>
    <scope>NUCLEOTIDE SEQUENCE [LARGE SCALE GENOMIC DNA]</scope>
    <source>
        <strain evidence="1 2">NBRC 3858</strain>
    </source>
</reference>
<sequence>MICTKTLYNHIYIGLLDVKNTDLPMKLRRNTKSIRVKKHKKKLGSSISDRPVAINTRDEFGHW</sequence>
<evidence type="ECO:0000313" key="2">
    <source>
        <dbReference type="Proteomes" id="UP000321089"/>
    </source>
</evidence>
<dbReference type="Proteomes" id="UP000321089">
    <property type="component" value="Unassembled WGS sequence"/>
</dbReference>
<evidence type="ECO:0000313" key="1">
    <source>
        <dbReference type="EMBL" id="GEQ22648.1"/>
    </source>
</evidence>
<evidence type="ECO:0008006" key="3">
    <source>
        <dbReference type="Google" id="ProtNLM"/>
    </source>
</evidence>